<organism evidence="1 2">
    <name type="scientific">Flavobacterium kingsejongi</name>
    <dbReference type="NCBI Taxonomy" id="1678728"/>
    <lineage>
        <taxon>Bacteria</taxon>
        <taxon>Pseudomonadati</taxon>
        <taxon>Bacteroidota</taxon>
        <taxon>Flavobacteriia</taxon>
        <taxon>Flavobacteriales</taxon>
        <taxon>Flavobacteriaceae</taxon>
        <taxon>Flavobacterium</taxon>
    </lineage>
</organism>
<sequence length="96" mass="11354">MLLEKLKEILCKALLMSGNERVLHIKEFQNIVWDDSSIEEDELNDILTDIAYLLDFYEPNEIWRKQSPNYYGDEKLEDILKKAIEKIELYLGNTST</sequence>
<gene>
    <name evidence="1" type="ORF">FK004_04355</name>
</gene>
<protein>
    <recommendedName>
        <fullName evidence="3">Colicin immunity protein</fullName>
    </recommendedName>
</protein>
<keyword evidence="2" id="KW-1185">Reference proteome</keyword>
<dbReference type="Proteomes" id="UP000244677">
    <property type="component" value="Chromosome"/>
</dbReference>
<dbReference type="RefSeq" id="WP_108736158.1">
    <property type="nucleotide sequence ID" value="NZ_CP020919.1"/>
</dbReference>
<name>A0A2S1LL92_9FLAO</name>
<proteinExistence type="predicted"/>
<reference evidence="1 2" key="1">
    <citation type="submission" date="2017-04" db="EMBL/GenBank/DDBJ databases">
        <title>Complete genome sequence of Flavobacterium kingsejong AJ004.</title>
        <authorList>
            <person name="Lee P.C."/>
        </authorList>
    </citation>
    <scope>NUCLEOTIDE SEQUENCE [LARGE SCALE GENOMIC DNA]</scope>
    <source>
        <strain evidence="1 2">AJ004</strain>
    </source>
</reference>
<accession>A0A2S1LL92</accession>
<evidence type="ECO:0000313" key="1">
    <source>
        <dbReference type="EMBL" id="AWG24522.1"/>
    </source>
</evidence>
<dbReference type="KEGG" id="fki:FK004_04355"/>
<dbReference type="AlphaFoldDB" id="A0A2S1LL92"/>
<evidence type="ECO:0000313" key="2">
    <source>
        <dbReference type="Proteomes" id="UP000244677"/>
    </source>
</evidence>
<evidence type="ECO:0008006" key="3">
    <source>
        <dbReference type="Google" id="ProtNLM"/>
    </source>
</evidence>
<dbReference type="OrthoDB" id="1452977at2"/>
<dbReference type="EMBL" id="CP020919">
    <property type="protein sequence ID" value="AWG24522.1"/>
    <property type="molecule type" value="Genomic_DNA"/>
</dbReference>